<dbReference type="AlphaFoldDB" id="G7URV9"/>
<dbReference type="Proteomes" id="UP000005870">
    <property type="component" value="Chromosome"/>
</dbReference>
<feature type="transmembrane region" description="Helical" evidence="9">
    <location>
        <begin position="84"/>
        <end position="101"/>
    </location>
</feature>
<name>G7URV9_PSEUP</name>
<dbReference type="GO" id="GO:0005886">
    <property type="term" value="C:plasma membrane"/>
    <property type="evidence" value="ECO:0007669"/>
    <property type="project" value="UniProtKB-SubCell"/>
</dbReference>
<evidence type="ECO:0000256" key="9">
    <source>
        <dbReference type="SAM" id="Phobius"/>
    </source>
</evidence>
<dbReference type="EMBL" id="CP003093">
    <property type="protein sequence ID" value="AER55987.1"/>
    <property type="molecule type" value="Genomic_DNA"/>
</dbReference>
<dbReference type="OrthoDB" id="9814020at2"/>
<gene>
    <name evidence="10" type="ordered locus">DSC_06680</name>
</gene>
<accession>G7URV9</accession>
<keyword evidence="2" id="KW-0813">Transport</keyword>
<protein>
    <submittedName>
        <fullName evidence="10">Uncharacterized protein</fullName>
    </submittedName>
</protein>
<dbReference type="STRING" id="1045855.DSC_06680"/>
<feature type="transmembrane region" description="Helical" evidence="9">
    <location>
        <begin position="18"/>
        <end position="42"/>
    </location>
</feature>
<dbReference type="InterPro" id="IPR007272">
    <property type="entry name" value="Sulf_transp_TsuA/YedE"/>
</dbReference>
<evidence type="ECO:0000256" key="5">
    <source>
        <dbReference type="ARBA" id="ARBA00022692"/>
    </source>
</evidence>
<organism evidence="10 11">
    <name type="scientific">Pseudoxanthomonas spadix (strain BD-a59)</name>
    <dbReference type="NCBI Taxonomy" id="1045855"/>
    <lineage>
        <taxon>Bacteria</taxon>
        <taxon>Pseudomonadati</taxon>
        <taxon>Pseudomonadota</taxon>
        <taxon>Gammaproteobacteria</taxon>
        <taxon>Lysobacterales</taxon>
        <taxon>Lysobacteraceae</taxon>
        <taxon>Pseudoxanthomonas</taxon>
    </lineage>
</organism>
<keyword evidence="3" id="KW-1003">Cell membrane</keyword>
<dbReference type="eggNOG" id="COG2391">
    <property type="taxonomic scope" value="Bacteria"/>
</dbReference>
<dbReference type="Pfam" id="PF04143">
    <property type="entry name" value="Sulf_transp"/>
    <property type="match status" value="1"/>
</dbReference>
<feature type="transmembrane region" description="Helical" evidence="9">
    <location>
        <begin position="121"/>
        <end position="142"/>
    </location>
</feature>
<dbReference type="HOGENOM" id="CLU_122700_1_0_6"/>
<dbReference type="PANTHER" id="PTHR30574:SF1">
    <property type="entry name" value="SULPHUR TRANSPORT DOMAIN-CONTAINING PROTEIN"/>
    <property type="match status" value="1"/>
</dbReference>
<keyword evidence="7 9" id="KW-0472">Membrane</keyword>
<reference evidence="10 11" key="1">
    <citation type="journal article" date="2012" name="J. Bacteriol.">
        <title>Complete Genome Sequence of the BTEX-Degrading Bacterium Pseudoxanthomonas spadix BD-a59.</title>
        <authorList>
            <person name="Lee S.H."/>
            <person name="Jin H.M."/>
            <person name="Lee H.J."/>
            <person name="Kim J.M."/>
            <person name="Jeon C.O."/>
        </authorList>
    </citation>
    <scope>NUCLEOTIDE SEQUENCE [LARGE SCALE GENOMIC DNA]</scope>
    <source>
        <strain evidence="10 11">BD-a59</strain>
    </source>
</reference>
<evidence type="ECO:0000313" key="10">
    <source>
        <dbReference type="EMBL" id="AER55987.1"/>
    </source>
</evidence>
<keyword evidence="5 9" id="KW-0812">Transmembrane</keyword>
<dbReference type="PANTHER" id="PTHR30574">
    <property type="entry name" value="INNER MEMBRANE PROTEIN YEDE"/>
    <property type="match status" value="1"/>
</dbReference>
<comment type="similarity">
    <text evidence="8">Belongs to the TsuA/YedE (TC 9.B.102) family.</text>
</comment>
<evidence type="ECO:0000256" key="1">
    <source>
        <dbReference type="ARBA" id="ARBA00004429"/>
    </source>
</evidence>
<proteinExistence type="inferred from homology"/>
<keyword evidence="6 9" id="KW-1133">Transmembrane helix</keyword>
<evidence type="ECO:0000256" key="2">
    <source>
        <dbReference type="ARBA" id="ARBA00022448"/>
    </source>
</evidence>
<feature type="transmembrane region" description="Helical" evidence="9">
    <location>
        <begin position="54"/>
        <end position="72"/>
    </location>
</feature>
<dbReference type="KEGG" id="psd:DSC_06680"/>
<evidence type="ECO:0000313" key="11">
    <source>
        <dbReference type="Proteomes" id="UP000005870"/>
    </source>
</evidence>
<evidence type="ECO:0000256" key="4">
    <source>
        <dbReference type="ARBA" id="ARBA00022519"/>
    </source>
</evidence>
<evidence type="ECO:0000256" key="8">
    <source>
        <dbReference type="ARBA" id="ARBA00035655"/>
    </source>
</evidence>
<evidence type="ECO:0000256" key="6">
    <source>
        <dbReference type="ARBA" id="ARBA00022989"/>
    </source>
</evidence>
<keyword evidence="4" id="KW-0997">Cell inner membrane</keyword>
<keyword evidence="11" id="KW-1185">Reference proteome</keyword>
<evidence type="ECO:0000256" key="7">
    <source>
        <dbReference type="ARBA" id="ARBA00023136"/>
    </source>
</evidence>
<comment type="subcellular location">
    <subcellularLocation>
        <location evidence="1">Cell inner membrane</location>
        <topology evidence="1">Multi-pass membrane protein</topology>
    </subcellularLocation>
</comment>
<sequence>MSTVQTIAWYWPVAGGALIGLAAGGYLILLGRIAGISGLVAAATGLARNTARGLAAWFLIGLLGGSAIAMRLRGMPDLQVTGTWPVLVIGGLLVGYGTRLGSGCTSGHGICGIARLSPRSLVATGVFMACGVVTVWVVRHLIGGAP</sequence>
<evidence type="ECO:0000256" key="3">
    <source>
        <dbReference type="ARBA" id="ARBA00022475"/>
    </source>
</evidence>